<dbReference type="InterPro" id="IPR036761">
    <property type="entry name" value="TTHA0802/YceI-like_sf"/>
</dbReference>
<dbReference type="PANTHER" id="PTHR34406">
    <property type="entry name" value="PROTEIN YCEI"/>
    <property type="match status" value="1"/>
</dbReference>
<dbReference type="SMART" id="SM00867">
    <property type="entry name" value="YceI"/>
    <property type="match status" value="1"/>
</dbReference>
<dbReference type="InterPro" id="IPR007372">
    <property type="entry name" value="Lipid/polyisoprenoid-bd_YceI"/>
</dbReference>
<comment type="caution">
    <text evidence="3">The sequence shown here is derived from an EMBL/GenBank/DDBJ whole genome shotgun (WGS) entry which is preliminary data.</text>
</comment>
<dbReference type="SUPFAM" id="SSF101874">
    <property type="entry name" value="YceI-like"/>
    <property type="match status" value="1"/>
</dbReference>
<evidence type="ECO:0000259" key="2">
    <source>
        <dbReference type="SMART" id="SM00867"/>
    </source>
</evidence>
<name>A0A1Q9AQY9_9HYPH</name>
<dbReference type="RefSeq" id="WP_075629758.1">
    <property type="nucleotide sequence ID" value="NZ_FOAM01000007.1"/>
</dbReference>
<dbReference type="PANTHER" id="PTHR34406:SF1">
    <property type="entry name" value="PROTEIN YCEI"/>
    <property type="match status" value="1"/>
</dbReference>
<dbReference type="EMBL" id="MKIP01000059">
    <property type="protein sequence ID" value="OLP57853.1"/>
    <property type="molecule type" value="Genomic_DNA"/>
</dbReference>
<evidence type="ECO:0000313" key="4">
    <source>
        <dbReference type="Proteomes" id="UP000186364"/>
    </source>
</evidence>
<reference evidence="3 4" key="1">
    <citation type="submission" date="2016-09" db="EMBL/GenBank/DDBJ databases">
        <title>Rhizobium sp. nov., a novel species isolated from the rice rhizosphere.</title>
        <authorList>
            <person name="Zhao J."/>
            <person name="Zhang X."/>
        </authorList>
    </citation>
    <scope>NUCLEOTIDE SEQUENCE [LARGE SCALE GENOMIC DNA]</scope>
    <source>
        <strain evidence="3 4">1.7048</strain>
    </source>
</reference>
<dbReference type="Proteomes" id="UP000186364">
    <property type="component" value="Unassembled WGS sequence"/>
</dbReference>
<sequence length="193" mass="20282">MKTVAWTSAIALTIAMATPVIPAQPAFAAQAIAHYRIDPASHIGFHVEQVSGGAINGSIPVASGHFEINAQDLAHSSVTIELSPGGVATGQPRIDAFLRSNAVFDTQTYPAITFTSTNVVPTGPKSATITGALTARGKSRPETFQAAFSKENGNRMSFHVTGDIPRLPYGMGVGVPIYSNVVSFDMQLEGVRE</sequence>
<protein>
    <recommendedName>
        <fullName evidence="2">Lipid/polyisoprenoid-binding YceI-like domain-containing protein</fullName>
    </recommendedName>
</protein>
<evidence type="ECO:0000313" key="3">
    <source>
        <dbReference type="EMBL" id="OLP57853.1"/>
    </source>
</evidence>
<dbReference type="Gene3D" id="2.40.128.110">
    <property type="entry name" value="Lipid/polyisoprenoid-binding, YceI-like"/>
    <property type="match status" value="1"/>
</dbReference>
<gene>
    <name evidence="3" type="ORF">BJF93_13470</name>
</gene>
<feature type="domain" description="Lipid/polyisoprenoid-binding YceI-like" evidence="2">
    <location>
        <begin position="34"/>
        <end position="191"/>
    </location>
</feature>
<organism evidence="3 4">
    <name type="scientific">Xaviernesmea oryzae</name>
    <dbReference type="NCBI Taxonomy" id="464029"/>
    <lineage>
        <taxon>Bacteria</taxon>
        <taxon>Pseudomonadati</taxon>
        <taxon>Pseudomonadota</taxon>
        <taxon>Alphaproteobacteria</taxon>
        <taxon>Hyphomicrobiales</taxon>
        <taxon>Rhizobiaceae</taxon>
        <taxon>Rhizobium/Agrobacterium group</taxon>
        <taxon>Xaviernesmea</taxon>
    </lineage>
</organism>
<accession>A0A1Q9AQY9</accession>
<feature type="chain" id="PRO_5010316167" description="Lipid/polyisoprenoid-binding YceI-like domain-containing protein" evidence="1">
    <location>
        <begin position="29"/>
        <end position="193"/>
    </location>
</feature>
<proteinExistence type="predicted"/>
<dbReference type="AlphaFoldDB" id="A0A1Q9AQY9"/>
<keyword evidence="4" id="KW-1185">Reference proteome</keyword>
<evidence type="ECO:0000256" key="1">
    <source>
        <dbReference type="SAM" id="SignalP"/>
    </source>
</evidence>
<feature type="signal peptide" evidence="1">
    <location>
        <begin position="1"/>
        <end position="28"/>
    </location>
</feature>
<keyword evidence="1" id="KW-0732">Signal</keyword>
<dbReference type="Pfam" id="PF04264">
    <property type="entry name" value="YceI"/>
    <property type="match status" value="1"/>
</dbReference>